<dbReference type="InterPro" id="IPR051531">
    <property type="entry name" value="N-acetyltransferase"/>
</dbReference>
<keyword evidence="1" id="KW-0808">Transferase</keyword>
<dbReference type="RefSeq" id="WP_067940464.1">
    <property type="nucleotide sequence ID" value="NZ_CP014228.1"/>
</dbReference>
<sequence>MPSAADTAAPGSPAPTVRLLRAEDAVRLSELETRNRASLLIGAPERSDHYVSPQGQRQVIASLLAAAELGTALPLVVELDGEVVGRVTVSNVVRGPLQSANVGYWLDAAARGLGVMSAALPRVVERALAPRSRTFADGSRGLGLHRLEAGCRPDNPASGRVLEKSGFREYGHAERYLRLGGQWHDHRLFELLNDEWEDDAADLPR</sequence>
<protein>
    <recommendedName>
        <fullName evidence="4">N-acetyltransferase domain-containing protein</fullName>
    </recommendedName>
</protein>
<accession>A0A0X8JDY1</accession>
<dbReference type="AlphaFoldDB" id="A0A0X8JDY1"/>
<reference evidence="6" key="1">
    <citation type="submission" date="2016-02" db="EMBL/GenBank/DDBJ databases">
        <authorList>
            <person name="Holder M.E."/>
            <person name="Ajami N.J."/>
            <person name="Petrosino J.F."/>
        </authorList>
    </citation>
    <scope>NUCLEOTIDE SEQUENCE [LARGE SCALE GENOMIC DNA]</scope>
    <source>
        <strain evidence="6">CCUG 36733</strain>
    </source>
</reference>
<dbReference type="InterPro" id="IPR000182">
    <property type="entry name" value="GNAT_dom"/>
</dbReference>
<dbReference type="PANTHER" id="PTHR43792:SF8">
    <property type="entry name" value="[RIBOSOMAL PROTEIN US5]-ALANINE N-ACETYLTRANSFERASE"/>
    <property type="match status" value="1"/>
</dbReference>
<proteinExistence type="inferred from homology"/>
<dbReference type="OrthoDB" id="2061990at2"/>
<dbReference type="EMBL" id="CP014228">
    <property type="protein sequence ID" value="AMD86653.1"/>
    <property type="molecule type" value="Genomic_DNA"/>
</dbReference>
<keyword evidence="2" id="KW-0012">Acyltransferase</keyword>
<evidence type="ECO:0000256" key="1">
    <source>
        <dbReference type="ARBA" id="ARBA00022679"/>
    </source>
</evidence>
<evidence type="ECO:0000313" key="5">
    <source>
        <dbReference type="EMBL" id="AMD86653.1"/>
    </source>
</evidence>
<evidence type="ECO:0000256" key="2">
    <source>
        <dbReference type="ARBA" id="ARBA00023315"/>
    </source>
</evidence>
<dbReference type="SUPFAM" id="SSF55729">
    <property type="entry name" value="Acyl-CoA N-acyltransferases (Nat)"/>
    <property type="match status" value="1"/>
</dbReference>
<dbReference type="Gene3D" id="3.40.630.30">
    <property type="match status" value="1"/>
</dbReference>
<dbReference type="STRING" id="111015.AXF14_02395"/>
<comment type="similarity">
    <text evidence="3">Belongs to the acetyltransferase family. RimJ subfamily.</text>
</comment>
<organism evidence="5 6">
    <name type="scientific">Actinomyces radicidentis</name>
    <dbReference type="NCBI Taxonomy" id="111015"/>
    <lineage>
        <taxon>Bacteria</taxon>
        <taxon>Bacillati</taxon>
        <taxon>Actinomycetota</taxon>
        <taxon>Actinomycetes</taxon>
        <taxon>Actinomycetales</taxon>
        <taxon>Actinomycetaceae</taxon>
        <taxon>Actinomyces</taxon>
    </lineage>
</organism>
<dbReference type="Proteomes" id="UP000065220">
    <property type="component" value="Chromosome"/>
</dbReference>
<evidence type="ECO:0000259" key="4">
    <source>
        <dbReference type="PROSITE" id="PS51186"/>
    </source>
</evidence>
<keyword evidence="6" id="KW-1185">Reference proteome</keyword>
<dbReference type="PROSITE" id="PS51186">
    <property type="entry name" value="GNAT"/>
    <property type="match status" value="1"/>
</dbReference>
<dbReference type="PANTHER" id="PTHR43792">
    <property type="entry name" value="GNAT FAMILY, PUTATIVE (AFU_ORTHOLOGUE AFUA_3G00765)-RELATED-RELATED"/>
    <property type="match status" value="1"/>
</dbReference>
<dbReference type="Pfam" id="PF13302">
    <property type="entry name" value="Acetyltransf_3"/>
    <property type="match status" value="1"/>
</dbReference>
<dbReference type="GO" id="GO:0005737">
    <property type="term" value="C:cytoplasm"/>
    <property type="evidence" value="ECO:0007669"/>
    <property type="project" value="TreeGrafter"/>
</dbReference>
<evidence type="ECO:0000256" key="3">
    <source>
        <dbReference type="ARBA" id="ARBA00038502"/>
    </source>
</evidence>
<dbReference type="InterPro" id="IPR016181">
    <property type="entry name" value="Acyl_CoA_acyltransferase"/>
</dbReference>
<feature type="domain" description="N-acetyltransferase" evidence="4">
    <location>
        <begin position="15"/>
        <end position="194"/>
    </location>
</feature>
<name>A0A0X8JDY1_ACTRD</name>
<dbReference type="GO" id="GO:0008999">
    <property type="term" value="F:protein-N-terminal-alanine acetyltransferase activity"/>
    <property type="evidence" value="ECO:0007669"/>
    <property type="project" value="TreeGrafter"/>
</dbReference>
<gene>
    <name evidence="5" type="ORF">AXF14_02395</name>
</gene>
<dbReference type="KEGG" id="ard:AXF14_02395"/>
<evidence type="ECO:0000313" key="6">
    <source>
        <dbReference type="Proteomes" id="UP000065220"/>
    </source>
</evidence>